<dbReference type="AlphaFoldDB" id="A0A0S7BXW4"/>
<dbReference type="NCBIfam" id="TIGR03519">
    <property type="entry name" value="T9SS_PorP_fam"/>
    <property type="match status" value="1"/>
</dbReference>
<gene>
    <name evidence="1" type="ORF">TBC1_111604</name>
</gene>
<dbReference type="STRING" id="1678841.TBC1_111604"/>
<protein>
    <submittedName>
        <fullName evidence="1">Bacteroidetes-specific putative membrane protein</fullName>
    </submittedName>
</protein>
<evidence type="ECO:0000313" key="2">
    <source>
        <dbReference type="Proteomes" id="UP000053091"/>
    </source>
</evidence>
<dbReference type="InterPro" id="IPR019861">
    <property type="entry name" value="PorP/SprF_Bacteroidetes"/>
</dbReference>
<organism evidence="1">
    <name type="scientific">Lentimicrobium saccharophilum</name>
    <dbReference type="NCBI Taxonomy" id="1678841"/>
    <lineage>
        <taxon>Bacteria</taxon>
        <taxon>Pseudomonadati</taxon>
        <taxon>Bacteroidota</taxon>
        <taxon>Bacteroidia</taxon>
        <taxon>Bacteroidales</taxon>
        <taxon>Lentimicrobiaceae</taxon>
        <taxon>Lentimicrobium</taxon>
    </lineage>
</organism>
<evidence type="ECO:0000313" key="1">
    <source>
        <dbReference type="EMBL" id="GAP43451.1"/>
    </source>
</evidence>
<keyword evidence="2" id="KW-1185">Reference proteome</keyword>
<name>A0A0S7BXW4_9BACT</name>
<dbReference type="Pfam" id="PF11751">
    <property type="entry name" value="PorP_SprF"/>
    <property type="match status" value="1"/>
</dbReference>
<reference evidence="1" key="1">
    <citation type="journal article" date="2015" name="Genome Announc.">
        <title>Draft Genome Sequence of Bacteroidales Strain TBC1, a Novel Isolate from a Methanogenic Wastewater Treatment System.</title>
        <authorList>
            <person name="Tourlousse D.M."/>
            <person name="Matsuura N."/>
            <person name="Sun L."/>
            <person name="Toyonaga M."/>
            <person name="Kuroda K."/>
            <person name="Ohashi A."/>
            <person name="Cruz R."/>
            <person name="Yamaguchi T."/>
            <person name="Sekiguchi Y."/>
        </authorList>
    </citation>
    <scope>NUCLEOTIDE SEQUENCE [LARGE SCALE GENOMIC DNA]</scope>
    <source>
        <strain evidence="1">TBC1</strain>
    </source>
</reference>
<proteinExistence type="predicted"/>
<sequence>MTMSLAGLFISSFVYAQQEPQFTLNMFNHMAVNPGYAGLRDAITVTGLMRQQWIGIEDDEGNRVSPESFVISGDAPVRILRGGVSASVMQDKIGYFKDIYVRLGYAYNRLVGDGELGIGFNVGFLNKSLDIGKLKPVDDDPILKGGTESTMFTDLAVGAFYQQPGGLYLGLSATQLLEGARELGSGGLDFQLRRHYYAAAGYEITWIRNPAYVFIPGIFAKFDGTTAQVDINARLQYNEKFWGGLTYRFQETAAVMLGMSVKDLSFGYAYDIPLSRIGGAGSHEIMVRYSFKLELEKARRSFRNTRFL</sequence>
<accession>A0A0S7BXW4</accession>
<dbReference type="Proteomes" id="UP000053091">
    <property type="component" value="Unassembled WGS sequence"/>
</dbReference>
<dbReference type="EMBL" id="DF968182">
    <property type="protein sequence ID" value="GAP43451.1"/>
    <property type="molecule type" value="Genomic_DNA"/>
</dbReference>